<keyword evidence="4" id="KW-0326">Glycosidase</keyword>
<evidence type="ECO:0000256" key="4">
    <source>
        <dbReference type="ARBA" id="ARBA00023295"/>
    </source>
</evidence>
<keyword evidence="3" id="KW-0378">Hydrolase</keyword>
<reference evidence="7" key="1">
    <citation type="submission" date="2019-08" db="EMBL/GenBank/DDBJ databases">
        <title>The genome of the North American firefly Photinus pyralis.</title>
        <authorList>
            <consortium name="Photinus pyralis genome working group"/>
            <person name="Fallon T.R."/>
            <person name="Sander Lower S.E."/>
            <person name="Weng J.-K."/>
        </authorList>
    </citation>
    <scope>NUCLEOTIDE SEQUENCE</scope>
    <source>
        <strain evidence="7">TRF0915ILg1</strain>
        <tissue evidence="7">Whole body</tissue>
    </source>
</reference>
<sequence>FGWYADPIFHATGDYPEVMRKLVPIRSKKGGFRRSRLPQFTKDEAEYIKGTYDFLGLNHYTTVLTKDIPEIPIDGKPAVDKDSRTVEWQDSSWPSGASNWLKVVPWGFTKLLVWLEHRYGNVPIYITENGFSDHDEINDQGRVNYYK</sequence>
<dbReference type="OrthoDB" id="65569at2759"/>
<proteinExistence type="inferred from homology"/>
<dbReference type="InterPro" id="IPR001360">
    <property type="entry name" value="Glyco_hydro_1"/>
</dbReference>
<dbReference type="InterPro" id="IPR018120">
    <property type="entry name" value="Glyco_hydro_1_AS"/>
</dbReference>
<protein>
    <recommendedName>
        <fullName evidence="2">beta-glucosidase</fullName>
        <ecNumber evidence="2">3.2.1.21</ecNumber>
    </recommendedName>
</protein>
<keyword evidence="8" id="KW-1185">Reference proteome</keyword>
<dbReference type="EC" id="3.2.1.21" evidence="2"/>
<comment type="similarity">
    <text evidence="1 6">Belongs to the glycosyl hydrolase 1 family.</text>
</comment>
<organism evidence="7 8">
    <name type="scientific">Ignelater luminosus</name>
    <name type="common">Cucubano</name>
    <name type="synonym">Pyrophorus luminosus</name>
    <dbReference type="NCBI Taxonomy" id="2038154"/>
    <lineage>
        <taxon>Eukaryota</taxon>
        <taxon>Metazoa</taxon>
        <taxon>Ecdysozoa</taxon>
        <taxon>Arthropoda</taxon>
        <taxon>Hexapoda</taxon>
        <taxon>Insecta</taxon>
        <taxon>Pterygota</taxon>
        <taxon>Neoptera</taxon>
        <taxon>Endopterygota</taxon>
        <taxon>Coleoptera</taxon>
        <taxon>Polyphaga</taxon>
        <taxon>Elateriformia</taxon>
        <taxon>Elateroidea</taxon>
        <taxon>Elateridae</taxon>
        <taxon>Agrypninae</taxon>
        <taxon>Pyrophorini</taxon>
        <taxon>Ignelater</taxon>
    </lineage>
</organism>
<evidence type="ECO:0000313" key="8">
    <source>
        <dbReference type="Proteomes" id="UP000801492"/>
    </source>
</evidence>
<dbReference type="Gene3D" id="3.20.20.80">
    <property type="entry name" value="Glycosidases"/>
    <property type="match status" value="1"/>
</dbReference>
<dbReference type="PANTHER" id="PTHR10353:SF36">
    <property type="entry name" value="LP05116P"/>
    <property type="match status" value="1"/>
</dbReference>
<evidence type="ECO:0000256" key="3">
    <source>
        <dbReference type="ARBA" id="ARBA00022801"/>
    </source>
</evidence>
<dbReference type="PROSITE" id="PS00572">
    <property type="entry name" value="GLYCOSYL_HYDROL_F1_1"/>
    <property type="match status" value="1"/>
</dbReference>
<accession>A0A8K0CTH0</accession>
<name>A0A8K0CTH0_IGNLU</name>
<evidence type="ECO:0000256" key="5">
    <source>
        <dbReference type="PROSITE-ProRule" id="PRU10055"/>
    </source>
</evidence>
<feature type="non-terminal residue" evidence="7">
    <location>
        <position position="147"/>
    </location>
</feature>
<dbReference type="GO" id="GO:0008422">
    <property type="term" value="F:beta-glucosidase activity"/>
    <property type="evidence" value="ECO:0007669"/>
    <property type="project" value="TreeGrafter"/>
</dbReference>
<dbReference type="PRINTS" id="PR00131">
    <property type="entry name" value="GLHYDRLASE1"/>
</dbReference>
<dbReference type="Proteomes" id="UP000801492">
    <property type="component" value="Unassembled WGS sequence"/>
</dbReference>
<evidence type="ECO:0000256" key="2">
    <source>
        <dbReference type="ARBA" id="ARBA00012744"/>
    </source>
</evidence>
<comment type="caution">
    <text evidence="7">The sequence shown here is derived from an EMBL/GenBank/DDBJ whole genome shotgun (WGS) entry which is preliminary data.</text>
</comment>
<dbReference type="AlphaFoldDB" id="A0A8K0CTH0"/>
<dbReference type="EMBL" id="VTPC01040866">
    <property type="protein sequence ID" value="KAF2891017.1"/>
    <property type="molecule type" value="Genomic_DNA"/>
</dbReference>
<dbReference type="InterPro" id="IPR017853">
    <property type="entry name" value="GH"/>
</dbReference>
<evidence type="ECO:0000256" key="1">
    <source>
        <dbReference type="ARBA" id="ARBA00010838"/>
    </source>
</evidence>
<evidence type="ECO:0000256" key="6">
    <source>
        <dbReference type="RuleBase" id="RU003690"/>
    </source>
</evidence>
<dbReference type="GO" id="GO:0005975">
    <property type="term" value="P:carbohydrate metabolic process"/>
    <property type="evidence" value="ECO:0007669"/>
    <property type="project" value="InterPro"/>
</dbReference>
<feature type="non-terminal residue" evidence="7">
    <location>
        <position position="1"/>
    </location>
</feature>
<dbReference type="SUPFAM" id="SSF51445">
    <property type="entry name" value="(Trans)glycosidases"/>
    <property type="match status" value="1"/>
</dbReference>
<gene>
    <name evidence="7" type="ORF">ILUMI_15156</name>
</gene>
<dbReference type="PANTHER" id="PTHR10353">
    <property type="entry name" value="GLYCOSYL HYDROLASE"/>
    <property type="match status" value="1"/>
</dbReference>
<dbReference type="Pfam" id="PF00232">
    <property type="entry name" value="Glyco_hydro_1"/>
    <property type="match status" value="1"/>
</dbReference>
<evidence type="ECO:0000313" key="7">
    <source>
        <dbReference type="EMBL" id="KAF2891017.1"/>
    </source>
</evidence>
<feature type="active site" description="Nucleophile" evidence="5">
    <location>
        <position position="128"/>
    </location>
</feature>